<evidence type="ECO:0000259" key="1">
    <source>
        <dbReference type="SMART" id="SM00953"/>
    </source>
</evidence>
<name>A0A0C4WUV3_9GAMM</name>
<dbReference type="HOGENOM" id="CLU_133611_0_1_6"/>
<dbReference type="InterPro" id="IPR014914">
    <property type="entry name" value="RES_dom"/>
</dbReference>
<accession>A0A0C4WUV3</accession>
<reference evidence="2 3" key="1">
    <citation type="journal article" date="2015" name="PLoS ONE">
        <title>Azotobacter Genomes: The Genome of Azotobacter chroococcum NCIMB 8003 (ATCC 4412).</title>
        <authorList>
            <person name="Robson R.L."/>
            <person name="Jones R."/>
            <person name="Robson R.M."/>
            <person name="Schwartz A."/>
            <person name="Richardson T.H."/>
        </authorList>
    </citation>
    <scope>NUCLEOTIDE SEQUENCE [LARGE SCALE GENOMIC DNA]</scope>
    <source>
        <strain evidence="2 3">NCIMB 8003</strain>
        <plasmid evidence="3">Plasmid pAcX50f</plasmid>
    </source>
</reference>
<keyword evidence="2" id="KW-0614">Plasmid</keyword>
<evidence type="ECO:0000313" key="3">
    <source>
        <dbReference type="Proteomes" id="UP000068210"/>
    </source>
</evidence>
<dbReference type="Pfam" id="PF08808">
    <property type="entry name" value="RES"/>
    <property type="match status" value="1"/>
</dbReference>
<geneLocation type="plasmid" evidence="2 3">
    <name>pAcX50f</name>
</geneLocation>
<dbReference type="EMBL" id="CP010421">
    <property type="protein sequence ID" value="AJE23700.1"/>
    <property type="molecule type" value="Genomic_DNA"/>
</dbReference>
<keyword evidence="3" id="KW-1185">Reference proteome</keyword>
<proteinExistence type="predicted"/>
<evidence type="ECO:0000313" key="2">
    <source>
        <dbReference type="EMBL" id="AJE23700.1"/>
    </source>
</evidence>
<dbReference type="SMART" id="SM00953">
    <property type="entry name" value="RES"/>
    <property type="match status" value="1"/>
</dbReference>
<protein>
    <recommendedName>
        <fullName evidence="1">RES domain-containing protein</fullName>
    </recommendedName>
</protein>
<dbReference type="Proteomes" id="UP000068210">
    <property type="component" value="Plasmid pAcX50f"/>
</dbReference>
<dbReference type="KEGG" id="acx:Achr_f20"/>
<sequence>MILWRISAYADLSGIGGLRASGRWHHLGRPVVYAADSPAGAMLEVLVHLEIDPEDFPATLQLIRIELPDPVSRVELAPLPEHWKSGPEVTRATGDQFLDGRSALLLPVPSAIIPCTTNYLFNPAHPEASGASIQAEKFPFDSRLL</sequence>
<gene>
    <name evidence="2" type="ORF">Achr_f20</name>
</gene>
<feature type="domain" description="RES" evidence="1">
    <location>
        <begin position="11"/>
        <end position="135"/>
    </location>
</feature>
<dbReference type="AlphaFoldDB" id="A0A0C4WUV3"/>
<organism evidence="2 3">
    <name type="scientific">Azotobacter chroococcum NCIMB 8003</name>
    <dbReference type="NCBI Taxonomy" id="1328314"/>
    <lineage>
        <taxon>Bacteria</taxon>
        <taxon>Pseudomonadati</taxon>
        <taxon>Pseudomonadota</taxon>
        <taxon>Gammaproteobacteria</taxon>
        <taxon>Pseudomonadales</taxon>
        <taxon>Pseudomonadaceae</taxon>
        <taxon>Azotobacter</taxon>
    </lineage>
</organism>
<dbReference type="RefSeq" id="WP_040107267.1">
    <property type="nucleotide sequence ID" value="NZ_CP010421.1"/>
</dbReference>